<keyword evidence="4" id="KW-1185">Reference proteome</keyword>
<dbReference type="AlphaFoldDB" id="S8AU07"/>
<name>S8AU07_DACHA</name>
<organism evidence="3 4">
    <name type="scientific">Dactylellina haptotyla (strain CBS 200.50)</name>
    <name type="common">Nematode-trapping fungus</name>
    <name type="synonym">Monacrosporium haptotylum</name>
    <dbReference type="NCBI Taxonomy" id="1284197"/>
    <lineage>
        <taxon>Eukaryota</taxon>
        <taxon>Fungi</taxon>
        <taxon>Dikarya</taxon>
        <taxon>Ascomycota</taxon>
        <taxon>Pezizomycotina</taxon>
        <taxon>Orbiliomycetes</taxon>
        <taxon>Orbiliales</taxon>
        <taxon>Orbiliaceae</taxon>
        <taxon>Dactylellina</taxon>
    </lineage>
</organism>
<dbReference type="InterPro" id="IPR029058">
    <property type="entry name" value="AB_hydrolase_fold"/>
</dbReference>
<dbReference type="GO" id="GO:0005737">
    <property type="term" value="C:cytoplasm"/>
    <property type="evidence" value="ECO:0007669"/>
    <property type="project" value="TreeGrafter"/>
</dbReference>
<accession>S8AU07</accession>
<evidence type="ECO:0000313" key="4">
    <source>
        <dbReference type="Proteomes" id="UP000015100"/>
    </source>
</evidence>
<dbReference type="EMBL" id="AQGS01000046">
    <property type="protein sequence ID" value="EPS44441.1"/>
    <property type="molecule type" value="Genomic_DNA"/>
</dbReference>
<dbReference type="GO" id="GO:0019748">
    <property type="term" value="P:secondary metabolic process"/>
    <property type="evidence" value="ECO:0007669"/>
    <property type="project" value="TreeGrafter"/>
</dbReference>
<dbReference type="HOGENOM" id="CLU_051938_4_0_1"/>
<dbReference type="OrthoDB" id="414698at2759"/>
<reference evidence="4" key="2">
    <citation type="submission" date="2013-04" db="EMBL/GenBank/DDBJ databases">
        <title>Genomic mechanisms accounting for the adaptation to parasitism in nematode-trapping fungi.</title>
        <authorList>
            <person name="Ahren D.G."/>
        </authorList>
    </citation>
    <scope>NUCLEOTIDE SEQUENCE [LARGE SCALE GENOMIC DNA]</scope>
    <source>
        <strain evidence="4">CBS 200.50</strain>
    </source>
</reference>
<dbReference type="Proteomes" id="UP000015100">
    <property type="component" value="Unassembled WGS sequence"/>
</dbReference>
<dbReference type="eggNOG" id="ENOG502SGW4">
    <property type="taxonomic scope" value="Eukaryota"/>
</dbReference>
<dbReference type="InterPro" id="IPR050593">
    <property type="entry name" value="LovG"/>
</dbReference>
<dbReference type="Pfam" id="PF03959">
    <property type="entry name" value="FSH1"/>
    <property type="match status" value="1"/>
</dbReference>
<evidence type="ECO:0000256" key="1">
    <source>
        <dbReference type="ARBA" id="ARBA00022801"/>
    </source>
</evidence>
<dbReference type="SUPFAM" id="SSF53474">
    <property type="entry name" value="alpha/beta-Hydrolases"/>
    <property type="match status" value="1"/>
</dbReference>
<dbReference type="GO" id="GO:0016787">
    <property type="term" value="F:hydrolase activity"/>
    <property type="evidence" value="ECO:0007669"/>
    <property type="project" value="UniProtKB-KW"/>
</dbReference>
<dbReference type="InterPro" id="IPR005645">
    <property type="entry name" value="FSH-like_dom"/>
</dbReference>
<protein>
    <recommendedName>
        <fullName evidence="2">Serine hydrolase domain-containing protein</fullName>
    </recommendedName>
</protein>
<reference evidence="3 4" key="1">
    <citation type="journal article" date="2013" name="PLoS Genet.">
        <title>Genomic mechanisms accounting for the adaptation to parasitism in nematode-trapping fungi.</title>
        <authorList>
            <person name="Meerupati T."/>
            <person name="Andersson K.M."/>
            <person name="Friman E."/>
            <person name="Kumar D."/>
            <person name="Tunlid A."/>
            <person name="Ahren D."/>
        </authorList>
    </citation>
    <scope>NUCLEOTIDE SEQUENCE [LARGE SCALE GENOMIC DNA]</scope>
    <source>
        <strain evidence="3 4">CBS 200.50</strain>
    </source>
</reference>
<proteinExistence type="predicted"/>
<sequence>MRFLCLHGLGTNGKVLETQTAAIRAGLGDGHTYEFVDGTVPWPKAPELGDLFSDDEQYLAYYDPYNAESMLKALHQLERYIEEEGPFDAIMGFSHGCALSSTLLLGRACEKSRWQIPFKCAIFLAAGGPVSWKALHDGEVIWLDKSYNKSQITIPTAHVWALNDKWGLSMSAVLEQLSIPQMRHSHIHREGHTVPGRRSPETLRAAIKVIRRTIQEVETRSS</sequence>
<evidence type="ECO:0000313" key="3">
    <source>
        <dbReference type="EMBL" id="EPS44441.1"/>
    </source>
</evidence>
<dbReference type="PANTHER" id="PTHR48070:SF7">
    <property type="entry name" value="SERINE HYDROLASE FSH DOMAIN-CONTAINING PROTEIN-RELATED"/>
    <property type="match status" value="1"/>
</dbReference>
<dbReference type="STRING" id="1284197.S8AU07"/>
<feature type="domain" description="Serine hydrolase" evidence="2">
    <location>
        <begin position="2"/>
        <end position="198"/>
    </location>
</feature>
<dbReference type="GO" id="GO:0005634">
    <property type="term" value="C:nucleus"/>
    <property type="evidence" value="ECO:0007669"/>
    <property type="project" value="TreeGrafter"/>
</dbReference>
<dbReference type="Gene3D" id="3.40.50.1820">
    <property type="entry name" value="alpha/beta hydrolase"/>
    <property type="match status" value="1"/>
</dbReference>
<dbReference type="PANTHER" id="PTHR48070">
    <property type="entry name" value="ESTERASE OVCA2"/>
    <property type="match status" value="1"/>
</dbReference>
<dbReference type="OMA" id="DKPISQA"/>
<gene>
    <name evidence="3" type="ORF">H072_1580</name>
</gene>
<keyword evidence="1" id="KW-0378">Hydrolase</keyword>
<comment type="caution">
    <text evidence="3">The sequence shown here is derived from an EMBL/GenBank/DDBJ whole genome shotgun (WGS) entry which is preliminary data.</text>
</comment>
<evidence type="ECO:0000259" key="2">
    <source>
        <dbReference type="Pfam" id="PF03959"/>
    </source>
</evidence>